<dbReference type="AlphaFoldDB" id="A0AAV3P5L3"/>
<evidence type="ECO:0000256" key="5">
    <source>
        <dbReference type="ARBA" id="ARBA00022528"/>
    </source>
</evidence>
<dbReference type="PANTHER" id="PTHR47833:SF1">
    <property type="entry name" value="PHOTOSYNTHETIC NDH SUBUNIT OF LUMENAL LOCATION 4, CHLOROPLASTIC"/>
    <property type="match status" value="1"/>
</dbReference>
<evidence type="ECO:0000259" key="12">
    <source>
        <dbReference type="PROSITE" id="PS50059"/>
    </source>
</evidence>
<comment type="catalytic activity">
    <reaction evidence="1 11">
        <text>[protein]-peptidylproline (omega=180) = [protein]-peptidylproline (omega=0)</text>
        <dbReference type="Rhea" id="RHEA:16237"/>
        <dbReference type="Rhea" id="RHEA-COMP:10747"/>
        <dbReference type="Rhea" id="RHEA-COMP:10748"/>
        <dbReference type="ChEBI" id="CHEBI:83833"/>
        <dbReference type="ChEBI" id="CHEBI:83834"/>
        <dbReference type="EC" id="5.2.1.8"/>
    </reaction>
</comment>
<dbReference type="FunFam" id="3.10.50.40:FF:000032">
    <property type="entry name" value="Peptidylprolyl isomerase"/>
    <property type="match status" value="1"/>
</dbReference>
<comment type="caution">
    <text evidence="13">The sequence shown here is derived from an EMBL/GenBank/DDBJ whole genome shotgun (WGS) entry which is preliminary data.</text>
</comment>
<gene>
    <name evidence="13" type="ORF">LIER_36407</name>
</gene>
<reference evidence="13 14" key="1">
    <citation type="submission" date="2024-01" db="EMBL/GenBank/DDBJ databases">
        <title>The complete chloroplast genome sequence of Lithospermum erythrorhizon: insights into the phylogenetic relationship among Boraginaceae species and the maternal lineages of purple gromwells.</title>
        <authorList>
            <person name="Okada T."/>
            <person name="Watanabe K."/>
        </authorList>
    </citation>
    <scope>NUCLEOTIDE SEQUENCE [LARGE SCALE GENOMIC DNA]</scope>
</reference>
<comment type="subcellular location">
    <subcellularLocation>
        <location evidence="2">Plastid</location>
        <location evidence="2">Chloroplast thylakoid lumen</location>
    </subcellularLocation>
</comment>
<evidence type="ECO:0000256" key="7">
    <source>
        <dbReference type="ARBA" id="ARBA00022946"/>
    </source>
</evidence>
<dbReference type="Proteomes" id="UP001454036">
    <property type="component" value="Unassembled WGS sequence"/>
</dbReference>
<evidence type="ECO:0000256" key="9">
    <source>
        <dbReference type="ARBA" id="ARBA00023110"/>
    </source>
</evidence>
<dbReference type="Gene3D" id="3.10.50.40">
    <property type="match status" value="1"/>
</dbReference>
<accession>A0AAV3P5L3</accession>
<evidence type="ECO:0000256" key="2">
    <source>
        <dbReference type="ARBA" id="ARBA00004456"/>
    </source>
</evidence>
<evidence type="ECO:0000256" key="1">
    <source>
        <dbReference type="ARBA" id="ARBA00000971"/>
    </source>
</evidence>
<dbReference type="SUPFAM" id="SSF54534">
    <property type="entry name" value="FKBP-like"/>
    <property type="match status" value="1"/>
</dbReference>
<comment type="similarity">
    <text evidence="3">Belongs to the FKBP-type PPIase family.</text>
</comment>
<protein>
    <recommendedName>
        <fullName evidence="4 11">peptidylprolyl isomerase</fullName>
        <ecNumber evidence="4 11">5.2.1.8</ecNumber>
    </recommendedName>
</protein>
<keyword evidence="11" id="KW-0413">Isomerase</keyword>
<keyword evidence="8" id="KW-0793">Thylakoid</keyword>
<dbReference type="PANTHER" id="PTHR47833">
    <property type="entry name" value="PHOTOSYNTHETIC NDH SUBUNIT OF LUMENAL LOCATION 4, CHLOROPLASTIC"/>
    <property type="match status" value="1"/>
</dbReference>
<keyword evidence="14" id="KW-1185">Reference proteome</keyword>
<keyword evidence="5" id="KW-0150">Chloroplast</keyword>
<keyword evidence="7" id="KW-0809">Transit peptide</keyword>
<dbReference type="EC" id="5.2.1.8" evidence="4 11"/>
<evidence type="ECO:0000256" key="8">
    <source>
        <dbReference type="ARBA" id="ARBA00023078"/>
    </source>
</evidence>
<keyword evidence="10" id="KW-1015">Disulfide bond</keyword>
<evidence type="ECO:0000313" key="14">
    <source>
        <dbReference type="Proteomes" id="UP001454036"/>
    </source>
</evidence>
<evidence type="ECO:0000256" key="4">
    <source>
        <dbReference type="ARBA" id="ARBA00013194"/>
    </source>
</evidence>
<dbReference type="GO" id="GO:0009543">
    <property type="term" value="C:chloroplast thylakoid lumen"/>
    <property type="evidence" value="ECO:0007669"/>
    <property type="project" value="UniProtKB-SubCell"/>
</dbReference>
<dbReference type="GO" id="GO:0003755">
    <property type="term" value="F:peptidyl-prolyl cis-trans isomerase activity"/>
    <property type="evidence" value="ECO:0007669"/>
    <property type="project" value="UniProtKB-KW"/>
</dbReference>
<organism evidence="13 14">
    <name type="scientific">Lithospermum erythrorhizon</name>
    <name type="common">Purple gromwell</name>
    <name type="synonym">Lithospermum officinale var. erythrorhizon</name>
    <dbReference type="NCBI Taxonomy" id="34254"/>
    <lineage>
        <taxon>Eukaryota</taxon>
        <taxon>Viridiplantae</taxon>
        <taxon>Streptophyta</taxon>
        <taxon>Embryophyta</taxon>
        <taxon>Tracheophyta</taxon>
        <taxon>Spermatophyta</taxon>
        <taxon>Magnoliopsida</taxon>
        <taxon>eudicotyledons</taxon>
        <taxon>Gunneridae</taxon>
        <taxon>Pentapetalae</taxon>
        <taxon>asterids</taxon>
        <taxon>lamiids</taxon>
        <taxon>Boraginales</taxon>
        <taxon>Boraginaceae</taxon>
        <taxon>Boraginoideae</taxon>
        <taxon>Lithospermeae</taxon>
        <taxon>Lithospermum</taxon>
    </lineage>
</organism>
<keyword evidence="6" id="KW-0934">Plastid</keyword>
<evidence type="ECO:0000256" key="10">
    <source>
        <dbReference type="ARBA" id="ARBA00023157"/>
    </source>
</evidence>
<evidence type="ECO:0000313" key="13">
    <source>
        <dbReference type="EMBL" id="GAA0146890.1"/>
    </source>
</evidence>
<evidence type="ECO:0000256" key="6">
    <source>
        <dbReference type="ARBA" id="ARBA00022640"/>
    </source>
</evidence>
<name>A0AAV3P5L3_LITER</name>
<dbReference type="EMBL" id="BAABME010016656">
    <property type="protein sequence ID" value="GAA0146890.1"/>
    <property type="molecule type" value="Genomic_DNA"/>
</dbReference>
<feature type="domain" description="PPIase FKBP-type" evidence="12">
    <location>
        <begin position="132"/>
        <end position="231"/>
    </location>
</feature>
<dbReference type="InterPro" id="IPR001179">
    <property type="entry name" value="PPIase_FKBP_dom"/>
</dbReference>
<dbReference type="InterPro" id="IPR046357">
    <property type="entry name" value="PPIase_dom_sf"/>
</dbReference>
<dbReference type="Pfam" id="PF00254">
    <property type="entry name" value="FKBP_C"/>
    <property type="match status" value="1"/>
</dbReference>
<evidence type="ECO:0000256" key="3">
    <source>
        <dbReference type="ARBA" id="ARBA00006577"/>
    </source>
</evidence>
<sequence>MAMVTLPNPSSLQLHKTFTFKNLTNPMNFKASKASSKTHICNFSNMVDIISQQSSMLNNKNNNTIINKTHILQLGVGLLAASMVIATPLDANATRLNYYATVADPPCELNYVRSGLGYCDLNVGSGVKAPRGELINVHYTARFADGTVFDSTYQRGRPLTMRIGVRKVIKGLDQGILGDEEVPPMQIGGRRKLVIPPMLAYGPEPAGCFSGDCNIPGNATLVYDIKFVEIYSGNRK</sequence>
<evidence type="ECO:0000256" key="11">
    <source>
        <dbReference type="PROSITE-ProRule" id="PRU00277"/>
    </source>
</evidence>
<keyword evidence="9 11" id="KW-0697">Rotamase</keyword>
<dbReference type="InterPro" id="IPR044183">
    <property type="entry name" value="PNSL4/FKBP13-like"/>
</dbReference>
<dbReference type="PROSITE" id="PS50059">
    <property type="entry name" value="FKBP_PPIASE"/>
    <property type="match status" value="1"/>
</dbReference>
<proteinExistence type="inferred from homology"/>